<evidence type="ECO:0000256" key="11">
    <source>
        <dbReference type="ARBA" id="ARBA00022833"/>
    </source>
</evidence>
<dbReference type="GO" id="GO:0004177">
    <property type="term" value="F:aminopeptidase activity"/>
    <property type="evidence" value="ECO:0007669"/>
    <property type="project" value="UniProtKB-KW"/>
</dbReference>
<comment type="subcellular location">
    <subcellularLocation>
        <location evidence="2">Cytoplasm</location>
    </subcellularLocation>
</comment>
<dbReference type="PIRSF" id="PIRSF007828">
    <property type="entry name" value="Dipeptidyl-peptidase_III"/>
    <property type="match status" value="1"/>
</dbReference>
<feature type="active site" evidence="16">
    <location>
        <position position="453"/>
    </location>
</feature>
<keyword evidence="19" id="KW-1185">Reference proteome</keyword>
<dbReference type="OrthoDB" id="4694525at2759"/>
<evidence type="ECO:0000256" key="3">
    <source>
        <dbReference type="ARBA" id="ARBA00010200"/>
    </source>
</evidence>
<evidence type="ECO:0000256" key="15">
    <source>
        <dbReference type="PIRNR" id="PIRNR007828"/>
    </source>
</evidence>
<evidence type="ECO:0000256" key="12">
    <source>
        <dbReference type="ARBA" id="ARBA00023049"/>
    </source>
</evidence>
<evidence type="ECO:0000256" key="13">
    <source>
        <dbReference type="ARBA" id="ARBA00031288"/>
    </source>
</evidence>
<keyword evidence="12 15" id="KW-0482">Metalloprotease</keyword>
<evidence type="ECO:0000256" key="14">
    <source>
        <dbReference type="ARBA" id="ARBA00032119"/>
    </source>
</evidence>
<evidence type="ECO:0000256" key="2">
    <source>
        <dbReference type="ARBA" id="ARBA00004496"/>
    </source>
</evidence>
<keyword evidence="11 15" id="KW-0862">Zinc</keyword>
<organism evidence="18 19">
    <name type="scientific">[Candida] railenensis</name>
    <dbReference type="NCBI Taxonomy" id="45579"/>
    <lineage>
        <taxon>Eukaryota</taxon>
        <taxon>Fungi</taxon>
        <taxon>Dikarya</taxon>
        <taxon>Ascomycota</taxon>
        <taxon>Saccharomycotina</taxon>
        <taxon>Pichiomycetes</taxon>
        <taxon>Debaryomycetaceae</taxon>
        <taxon>Kurtzmaniella</taxon>
    </lineage>
</organism>
<dbReference type="PANTHER" id="PTHR23422:SF11">
    <property type="entry name" value="DIPEPTIDYL PEPTIDASE 3"/>
    <property type="match status" value="1"/>
</dbReference>
<comment type="catalytic activity">
    <reaction evidence="1 15">
        <text>Release of an N-terminal dipeptide from a peptide comprising four or more residues, with broad specificity. Also acts on dipeptidyl 2-naphthylamides.</text>
        <dbReference type="EC" id="3.4.14.4"/>
    </reaction>
</comment>
<dbReference type="FunFam" id="3.30.540.30:FF:000002">
    <property type="entry name" value="Dipeptidyl peptidase 3"/>
    <property type="match status" value="1"/>
</dbReference>
<evidence type="ECO:0000256" key="1">
    <source>
        <dbReference type="ARBA" id="ARBA00001336"/>
    </source>
</evidence>
<dbReference type="GO" id="GO:0005737">
    <property type="term" value="C:cytoplasm"/>
    <property type="evidence" value="ECO:0007669"/>
    <property type="project" value="UniProtKB-SubCell"/>
</dbReference>
<dbReference type="InterPro" id="IPR005317">
    <property type="entry name" value="Dipeptidyl-peptase3"/>
</dbReference>
<feature type="binding site" evidence="17">
    <location>
        <position position="452"/>
    </location>
    <ligand>
        <name>Zn(2+)</name>
        <dbReference type="ChEBI" id="CHEBI:29105"/>
        <note>catalytic</note>
    </ligand>
</feature>
<comment type="caution">
    <text evidence="18">The sequence shown here is derived from an EMBL/GenBank/DDBJ whole genome shotgun (WGS) entry which is preliminary data.</text>
</comment>
<feature type="binding site" evidence="17">
    <location>
        <position position="504"/>
    </location>
    <ligand>
        <name>Zn(2+)</name>
        <dbReference type="ChEBI" id="CHEBI:29105"/>
        <note>catalytic</note>
    </ligand>
</feature>
<dbReference type="GO" id="GO:0008239">
    <property type="term" value="F:dipeptidyl-peptidase activity"/>
    <property type="evidence" value="ECO:0007669"/>
    <property type="project" value="UniProtKB-UniRule"/>
</dbReference>
<sequence length="696" mass="78372">MSSANVLFADSEAPIAFLDAKKYFEQLPSIKEKLYAHYLSRASFFGTRAILRSISKESETIYDLILAIYSQLGSPSTNDEYVVALKGKGVSEEDVTKYLEYSSAFISNLGNYKSFGDKKFIPALSIEKFDSLIKAIDDAKISDLYKQVREDIFNVDGALLLGWPEGGHISNYYPDSKVTITKRDVEIINEALASRGIMPENTRITKTAEGDFTVLVASANTSNSTSIYPQEPIEVSKDGAKLRITIKFGDHSKEFKEIVANLKEALKYVANDTQQKLISKYIEAFETGSMNAHKESQIEWVKDLNPLVESNIGFIETYREPSGVRGEWEGMVAMVNQEQTAKFGRLVAAAESLIPYLPWDRLYEKDKFTPPDFTSLEVLSFATSGLPAGINIPNYDDVRLNYGFKNVSLGNVMLANPKNPRKEEVITFISHDLGVKFKKYRDEAFEVQVGLHELLGHGTGKLLQETAPGIFNFDKESHPEVKTWYSPTETWGSLFGSVAGSFEECRAELVALYLILKHPKEVLPIFDIKTDEEQKDIVLIATVLMCRAGLIALEFWDPSSKKWGQAHMQGRFGIFQTLLESGACTIVEGEDKDFNDLQLTFDESKFDQAGDKLGEFLHNLQMFKCSADFKNGEAYYLGKTDVNEYFAKFRDAVIRKKLPRKQIIQANTFYNGNEVEVKEYQESEAGLIQSYAERLV</sequence>
<dbReference type="FunFam" id="3.30.540.30:FF:000001">
    <property type="entry name" value="Dipeptidyl peptidase 3"/>
    <property type="match status" value="1"/>
</dbReference>
<evidence type="ECO:0000313" key="19">
    <source>
        <dbReference type="Proteomes" id="UP000837801"/>
    </source>
</evidence>
<dbReference type="GO" id="GO:0008235">
    <property type="term" value="F:metalloexopeptidase activity"/>
    <property type="evidence" value="ECO:0007669"/>
    <property type="project" value="InterPro"/>
</dbReference>
<dbReference type="AlphaFoldDB" id="A0A9P0QLI7"/>
<keyword evidence="7 15" id="KW-0963">Cytoplasm</keyword>
<dbReference type="GO" id="GO:0006508">
    <property type="term" value="P:proteolysis"/>
    <property type="evidence" value="ECO:0007669"/>
    <property type="project" value="UniProtKB-KW"/>
</dbReference>
<comment type="cofactor">
    <cofactor evidence="15 17">
        <name>Zn(2+)</name>
        <dbReference type="ChEBI" id="CHEBI:29105"/>
    </cofactor>
    <text evidence="15 17">Binds 1 zinc ion per subunit.</text>
</comment>
<evidence type="ECO:0000256" key="8">
    <source>
        <dbReference type="ARBA" id="ARBA00022670"/>
    </source>
</evidence>
<name>A0A9P0QLI7_9ASCO</name>
<reference evidence="18" key="1">
    <citation type="submission" date="2022-03" db="EMBL/GenBank/DDBJ databases">
        <authorList>
            <person name="Legras J.-L."/>
            <person name="Devillers H."/>
            <person name="Grondin C."/>
        </authorList>
    </citation>
    <scope>NUCLEOTIDE SEQUENCE</scope>
    <source>
        <strain evidence="18">CLIB 1423</strain>
    </source>
</reference>
<dbReference type="Gene3D" id="3.30.540.30">
    <property type="match status" value="3"/>
</dbReference>
<accession>A0A9P0QLI7</accession>
<keyword evidence="8 15" id="KW-0645">Protease</keyword>
<dbReference type="PANTHER" id="PTHR23422">
    <property type="entry name" value="DIPEPTIDYL PEPTIDASE III-RELATED"/>
    <property type="match status" value="1"/>
</dbReference>
<evidence type="ECO:0000256" key="4">
    <source>
        <dbReference type="ARBA" id="ARBA00012063"/>
    </source>
</evidence>
<evidence type="ECO:0000256" key="9">
    <source>
        <dbReference type="ARBA" id="ARBA00022723"/>
    </source>
</evidence>
<keyword evidence="6 15" id="KW-0031">Aminopeptidase</keyword>
<evidence type="ECO:0000256" key="5">
    <source>
        <dbReference type="ARBA" id="ARBA00014713"/>
    </source>
</evidence>
<dbReference type="GO" id="GO:0046872">
    <property type="term" value="F:metal ion binding"/>
    <property type="evidence" value="ECO:0007669"/>
    <property type="project" value="UniProtKB-KW"/>
</dbReference>
<evidence type="ECO:0000256" key="17">
    <source>
        <dbReference type="PIRSR" id="PIRSR007828-2"/>
    </source>
</evidence>
<comment type="similarity">
    <text evidence="3 15">Belongs to the peptidase M49 family.</text>
</comment>
<keyword evidence="9 15" id="KW-0479">Metal-binding</keyword>
<keyword evidence="10 15" id="KW-0378">Hydrolase</keyword>
<dbReference type="InterPro" id="IPR039461">
    <property type="entry name" value="Peptidase_M49"/>
</dbReference>
<evidence type="ECO:0000256" key="6">
    <source>
        <dbReference type="ARBA" id="ARBA00022438"/>
    </source>
</evidence>
<dbReference type="EMBL" id="CAKXYY010000002">
    <property type="protein sequence ID" value="CAH2350734.1"/>
    <property type="molecule type" value="Genomic_DNA"/>
</dbReference>
<evidence type="ECO:0000256" key="16">
    <source>
        <dbReference type="PIRSR" id="PIRSR007828-1"/>
    </source>
</evidence>
<protein>
    <recommendedName>
        <fullName evidence="5 15">Dipeptidyl peptidase 3</fullName>
        <ecNumber evidence="4 15">3.4.14.4</ecNumber>
    </recommendedName>
    <alternativeName>
        <fullName evidence="13 15">Dipeptidyl aminopeptidase III</fullName>
    </alternativeName>
    <alternativeName>
        <fullName evidence="14 15">Dipeptidyl peptidase III</fullName>
    </alternativeName>
</protein>
<gene>
    <name evidence="18" type="ORF">CLIB1423_02S03928</name>
</gene>
<evidence type="ECO:0000256" key="7">
    <source>
        <dbReference type="ARBA" id="ARBA00022490"/>
    </source>
</evidence>
<dbReference type="Pfam" id="PF03571">
    <property type="entry name" value="Peptidase_M49"/>
    <property type="match status" value="1"/>
</dbReference>
<proteinExistence type="inferred from homology"/>
<evidence type="ECO:0000313" key="18">
    <source>
        <dbReference type="EMBL" id="CAH2350734.1"/>
    </source>
</evidence>
<feature type="binding site" evidence="17">
    <location>
        <position position="457"/>
    </location>
    <ligand>
        <name>Zn(2+)</name>
        <dbReference type="ChEBI" id="CHEBI:29105"/>
        <note>catalytic</note>
    </ligand>
</feature>
<dbReference type="Proteomes" id="UP000837801">
    <property type="component" value="Unassembled WGS sequence"/>
</dbReference>
<dbReference type="EC" id="3.4.14.4" evidence="4 15"/>
<evidence type="ECO:0000256" key="10">
    <source>
        <dbReference type="ARBA" id="ARBA00022801"/>
    </source>
</evidence>